<dbReference type="EMBL" id="JADFTS010000003">
    <property type="protein sequence ID" value="KAF9617571.1"/>
    <property type="molecule type" value="Genomic_DNA"/>
</dbReference>
<dbReference type="SMART" id="SM00205">
    <property type="entry name" value="THN"/>
    <property type="match status" value="2"/>
</dbReference>
<dbReference type="PROSITE" id="PS51367">
    <property type="entry name" value="THAUMATIN_2"/>
    <property type="match status" value="2"/>
</dbReference>
<comment type="similarity">
    <text evidence="1">Belongs to the thaumatin family.</text>
</comment>
<organism evidence="4 5">
    <name type="scientific">Coptis chinensis</name>
    <dbReference type="NCBI Taxonomy" id="261450"/>
    <lineage>
        <taxon>Eukaryota</taxon>
        <taxon>Viridiplantae</taxon>
        <taxon>Streptophyta</taxon>
        <taxon>Embryophyta</taxon>
        <taxon>Tracheophyta</taxon>
        <taxon>Spermatophyta</taxon>
        <taxon>Magnoliopsida</taxon>
        <taxon>Ranunculales</taxon>
        <taxon>Ranunculaceae</taxon>
        <taxon>Coptidoideae</taxon>
        <taxon>Coptis</taxon>
    </lineage>
</organism>
<keyword evidence="5" id="KW-1185">Reference proteome</keyword>
<keyword evidence="3" id="KW-0732">Signal</keyword>
<gene>
    <name evidence="4" type="ORF">IFM89_037383</name>
</gene>
<evidence type="ECO:0008006" key="6">
    <source>
        <dbReference type="Google" id="ProtNLM"/>
    </source>
</evidence>
<dbReference type="OrthoDB" id="430315at2759"/>
<dbReference type="PANTHER" id="PTHR31048">
    <property type="entry name" value="OS03G0233200 PROTEIN"/>
    <property type="match status" value="1"/>
</dbReference>
<dbReference type="Proteomes" id="UP000631114">
    <property type="component" value="Unassembled WGS sequence"/>
</dbReference>
<comment type="caution">
    <text evidence="4">The sequence shown here is derived from an EMBL/GenBank/DDBJ whole genome shotgun (WGS) entry which is preliminary data.</text>
</comment>
<dbReference type="SUPFAM" id="SSF49870">
    <property type="entry name" value="Osmotin, thaumatin-like protein"/>
    <property type="match status" value="2"/>
</dbReference>
<dbReference type="Pfam" id="PF00314">
    <property type="entry name" value="Thaumatin"/>
    <property type="match status" value="2"/>
</dbReference>
<sequence length="435" mass="46825">MNLLSTQLLIFLLLSITFTISYATIIEVLNNCSYTIWAAATPGGGRQVNPYQTWTINFKPNTPQTGRIWARTKCKFDSNGRGSCETGDCNGLLHCQSSGASPNTLVVYSLNQINNTDFFGLSLGDGFNLPVDFVPSTTGLRGIRCSADIVGLCPSVLQVPGGCNSPCTTFKNETYCCGSGKCEPTLYSKFFKDNCPDAYSYHLDQDLANPFTYPSGTNYKIVFCPSRPTNIANPPTFEIRNECPYTVWAAAVPGGGQQLKSGQSWTISVTAGTAGARIWGRTNCNFDGSGRGRCETGDCGGLLSCQGFGQPPNTLAEYALNQFSGVDFYDLSLVDGFNIPMDFSPTGGCRGIRCSADINGQCPNLLRAPGGCNNPCTVFKTNEYCCTNGQGSCGPTKFSKFFKERCPDAYSYPQDDASSTVTCPGGGYYRVVFCP</sequence>
<proteinExistence type="inferred from homology"/>
<feature type="signal peptide" evidence="3">
    <location>
        <begin position="1"/>
        <end position="23"/>
    </location>
</feature>
<protein>
    <recommendedName>
        <fullName evidence="6">Thaumatin-like protein</fullName>
    </recommendedName>
</protein>
<dbReference type="PRINTS" id="PR00347">
    <property type="entry name" value="THAUMATIN"/>
</dbReference>
<evidence type="ECO:0000256" key="2">
    <source>
        <dbReference type="ARBA" id="ARBA00023157"/>
    </source>
</evidence>
<evidence type="ECO:0000313" key="4">
    <source>
        <dbReference type="EMBL" id="KAF9617571.1"/>
    </source>
</evidence>
<accession>A0A835IGZ8</accession>
<reference evidence="4 5" key="1">
    <citation type="submission" date="2020-10" db="EMBL/GenBank/DDBJ databases">
        <title>The Coptis chinensis genome and diversification of protoberbering-type alkaloids.</title>
        <authorList>
            <person name="Wang B."/>
            <person name="Shu S."/>
            <person name="Song C."/>
            <person name="Liu Y."/>
        </authorList>
    </citation>
    <scope>NUCLEOTIDE SEQUENCE [LARGE SCALE GENOMIC DNA]</scope>
    <source>
        <strain evidence="4">HL-2020</strain>
        <tissue evidence="4">Leaf</tissue>
    </source>
</reference>
<evidence type="ECO:0000313" key="5">
    <source>
        <dbReference type="Proteomes" id="UP000631114"/>
    </source>
</evidence>
<name>A0A835IGZ8_9MAGN</name>
<dbReference type="InterPro" id="IPR037176">
    <property type="entry name" value="Osmotin/thaumatin-like_sf"/>
</dbReference>
<dbReference type="InterPro" id="IPR001938">
    <property type="entry name" value="Thaumatin"/>
</dbReference>
<evidence type="ECO:0000256" key="3">
    <source>
        <dbReference type="SAM" id="SignalP"/>
    </source>
</evidence>
<dbReference type="InterPro" id="IPR017949">
    <property type="entry name" value="Thaumatin_CS"/>
</dbReference>
<dbReference type="FunFam" id="2.60.110.10:FF:000003">
    <property type="entry name" value="Thaumatin I"/>
    <property type="match status" value="2"/>
</dbReference>
<dbReference type="AlphaFoldDB" id="A0A835IGZ8"/>
<dbReference type="PROSITE" id="PS00316">
    <property type="entry name" value="THAUMATIN_1"/>
    <property type="match status" value="2"/>
</dbReference>
<feature type="chain" id="PRO_5032444276" description="Thaumatin-like protein" evidence="3">
    <location>
        <begin position="24"/>
        <end position="435"/>
    </location>
</feature>
<dbReference type="Gene3D" id="2.60.110.10">
    <property type="entry name" value="Thaumatin"/>
    <property type="match status" value="2"/>
</dbReference>
<evidence type="ECO:0000256" key="1">
    <source>
        <dbReference type="ARBA" id="ARBA00010607"/>
    </source>
</evidence>
<keyword evidence="2" id="KW-1015">Disulfide bond</keyword>